<evidence type="ECO:0000313" key="5">
    <source>
        <dbReference type="EMBL" id="MDP5134693.1"/>
    </source>
</evidence>
<dbReference type="SUPFAM" id="SSF53448">
    <property type="entry name" value="Nucleotide-diphospho-sugar transferases"/>
    <property type="match status" value="1"/>
</dbReference>
<feature type="transmembrane region" description="Helical" evidence="4">
    <location>
        <begin position="328"/>
        <end position="347"/>
    </location>
</feature>
<accession>A0ABT9HU80</accession>
<dbReference type="CDD" id="cd06439">
    <property type="entry name" value="CESA_like_1"/>
    <property type="match status" value="1"/>
</dbReference>
<evidence type="ECO:0000256" key="4">
    <source>
        <dbReference type="SAM" id="Phobius"/>
    </source>
</evidence>
<evidence type="ECO:0000256" key="3">
    <source>
        <dbReference type="ARBA" id="ARBA00022679"/>
    </source>
</evidence>
<feature type="transmembrane region" description="Helical" evidence="4">
    <location>
        <begin position="6"/>
        <end position="30"/>
    </location>
</feature>
<name>A0ABT9HU80_9GAMM</name>
<gene>
    <name evidence="5" type="ORF">ORJ04_01860</name>
</gene>
<comment type="similarity">
    <text evidence="1">Belongs to the glycosyltransferase 2 family.</text>
</comment>
<dbReference type="InterPro" id="IPR029044">
    <property type="entry name" value="Nucleotide-diphossugar_trans"/>
</dbReference>
<sequence>MEWVFWVSIIAILYSYALYPLLLMCCSAVLQLWCDNRFVWSAQPRRVVAVHDDNLLPDITVVIAAYNEQSCIAARVENILAQNYPADKLRLIVGSDGSQDDTAKILAAITDPRLTACLFTQNRGKVSVLNDLMAQVSSNITVLTDANTVFEPDTIRNLARHFSDDNVGAVCGELQLVDAQSGNNRDGVYWRYERVLKFHEARFDALLGANGANYAIRTELYQPLATNTIIDDFHIAMNIARRGFKVKYDPEAIAIEDSAPTIGAEMGRRIRIGLGNYQACFQMGWLMNPFNGWRFFSFISHKLLRWFVPHLMILTLVSNLFLLQDSRYIALFVLQIVFYCLAIYGYAQHIKGRRLSTIMSLMVFFTSMNYALLVGFVRYFTTNIQGSWQRTER</sequence>
<feature type="transmembrane region" description="Helical" evidence="4">
    <location>
        <begin position="359"/>
        <end position="380"/>
    </location>
</feature>
<organism evidence="5 6">
    <name type="scientific">Rheinheimera baltica</name>
    <dbReference type="NCBI Taxonomy" id="67576"/>
    <lineage>
        <taxon>Bacteria</taxon>
        <taxon>Pseudomonadati</taxon>
        <taxon>Pseudomonadota</taxon>
        <taxon>Gammaproteobacteria</taxon>
        <taxon>Chromatiales</taxon>
        <taxon>Chromatiaceae</taxon>
        <taxon>Rheinheimera</taxon>
    </lineage>
</organism>
<dbReference type="Pfam" id="PF13641">
    <property type="entry name" value="Glyco_tranf_2_3"/>
    <property type="match status" value="1"/>
</dbReference>
<evidence type="ECO:0000256" key="1">
    <source>
        <dbReference type="ARBA" id="ARBA00006739"/>
    </source>
</evidence>
<keyword evidence="4" id="KW-1133">Transmembrane helix</keyword>
<dbReference type="Proteomes" id="UP001231109">
    <property type="component" value="Unassembled WGS sequence"/>
</dbReference>
<evidence type="ECO:0000256" key="2">
    <source>
        <dbReference type="ARBA" id="ARBA00022676"/>
    </source>
</evidence>
<comment type="caution">
    <text evidence="5">The sequence shown here is derived from an EMBL/GenBank/DDBJ whole genome shotgun (WGS) entry which is preliminary data.</text>
</comment>
<feature type="transmembrane region" description="Helical" evidence="4">
    <location>
        <begin position="303"/>
        <end position="322"/>
    </location>
</feature>
<protein>
    <submittedName>
        <fullName evidence="5">Glycosyltransferase family 2 protein</fullName>
    </submittedName>
</protein>
<proteinExistence type="inferred from homology"/>
<dbReference type="RefSeq" id="WP_305973396.1">
    <property type="nucleotide sequence ID" value="NZ_JAPJDZ010000002.1"/>
</dbReference>
<keyword evidence="2" id="KW-0328">Glycosyltransferase</keyword>
<evidence type="ECO:0000313" key="6">
    <source>
        <dbReference type="Proteomes" id="UP001231109"/>
    </source>
</evidence>
<keyword evidence="6" id="KW-1185">Reference proteome</keyword>
<keyword evidence="4" id="KW-0812">Transmembrane</keyword>
<dbReference type="PANTHER" id="PTHR43630:SF1">
    <property type="entry name" value="POLY-BETA-1,6-N-ACETYL-D-GLUCOSAMINE SYNTHASE"/>
    <property type="match status" value="1"/>
</dbReference>
<dbReference type="PANTHER" id="PTHR43630">
    <property type="entry name" value="POLY-BETA-1,6-N-ACETYL-D-GLUCOSAMINE SYNTHASE"/>
    <property type="match status" value="1"/>
</dbReference>
<keyword evidence="4" id="KW-0472">Membrane</keyword>
<dbReference type="EMBL" id="JAPJDZ010000002">
    <property type="protein sequence ID" value="MDP5134693.1"/>
    <property type="molecule type" value="Genomic_DNA"/>
</dbReference>
<reference evidence="5 6" key="1">
    <citation type="submission" date="2022-11" db="EMBL/GenBank/DDBJ databases">
        <title>Viruses from the air-sea interface of a natural surface slick.</title>
        <authorList>
            <person name="Rahlff J."/>
            <person name="Holmfeldt K."/>
        </authorList>
    </citation>
    <scope>NUCLEOTIDE SEQUENCE [LARGE SCALE GENOMIC DNA]</scope>
    <source>
        <strain evidence="5 6">SMS4</strain>
    </source>
</reference>
<dbReference type="Gene3D" id="3.90.550.10">
    <property type="entry name" value="Spore Coat Polysaccharide Biosynthesis Protein SpsA, Chain A"/>
    <property type="match status" value="1"/>
</dbReference>
<keyword evidence="3" id="KW-0808">Transferase</keyword>